<dbReference type="OrthoDB" id="5797214at2"/>
<proteinExistence type="predicted"/>
<keyword evidence="2" id="KW-1185">Reference proteome</keyword>
<dbReference type="AlphaFoldDB" id="A0A1M5F6V2"/>
<evidence type="ECO:0000313" key="1">
    <source>
        <dbReference type="EMBL" id="SHF87249.1"/>
    </source>
</evidence>
<sequence>MTYCIRTAFEGGKPTLQICDASSGSVRFAREPPREDSMPQEVDPDELALRREEAAHNLFRRLFLLTTEQYLKGEASGLGPHGGSKGRG</sequence>
<dbReference type="EMBL" id="FQUJ01000033">
    <property type="protein sequence ID" value="SHF87249.1"/>
    <property type="molecule type" value="Genomic_DNA"/>
</dbReference>
<gene>
    <name evidence="1" type="ORF">SAMN02745148_03730</name>
</gene>
<dbReference type="RefSeq" id="WP_072825705.1">
    <property type="nucleotide sequence ID" value="NZ_FQUJ01000033.1"/>
</dbReference>
<protein>
    <submittedName>
        <fullName evidence="1">Uncharacterized protein</fullName>
    </submittedName>
</protein>
<dbReference type="Proteomes" id="UP000184346">
    <property type="component" value="Unassembled WGS sequence"/>
</dbReference>
<name>A0A1M5F6V2_9GAMM</name>
<reference evidence="1 2" key="1">
    <citation type="submission" date="2016-11" db="EMBL/GenBank/DDBJ databases">
        <authorList>
            <person name="Jaros S."/>
            <person name="Januszkiewicz K."/>
            <person name="Wedrychowicz H."/>
        </authorList>
    </citation>
    <scope>NUCLEOTIDE SEQUENCE [LARGE SCALE GENOMIC DNA]</scope>
    <source>
        <strain evidence="1 2">DSM 19980</strain>
    </source>
</reference>
<organism evidence="1 2">
    <name type="scientific">Modicisalibacter ilicicola DSM 19980</name>
    <dbReference type="NCBI Taxonomy" id="1121942"/>
    <lineage>
        <taxon>Bacteria</taxon>
        <taxon>Pseudomonadati</taxon>
        <taxon>Pseudomonadota</taxon>
        <taxon>Gammaproteobacteria</taxon>
        <taxon>Oceanospirillales</taxon>
        <taxon>Halomonadaceae</taxon>
        <taxon>Modicisalibacter</taxon>
    </lineage>
</organism>
<accession>A0A1M5F6V2</accession>
<evidence type="ECO:0000313" key="2">
    <source>
        <dbReference type="Proteomes" id="UP000184346"/>
    </source>
</evidence>